<reference evidence="2" key="1">
    <citation type="journal article" date="2021" name="Science">
        <title>Hunting the eagle killer: A cyanobacterial neurotoxin causes vacuolar myelinopathy.</title>
        <authorList>
            <person name="Breinlinger S."/>
            <person name="Phillips T.J."/>
            <person name="Haram B.N."/>
            <person name="Mares J."/>
            <person name="Martinez Yerena J.A."/>
            <person name="Hrouzek P."/>
            <person name="Sobotka R."/>
            <person name="Henderson W.M."/>
            <person name="Schmieder P."/>
            <person name="Williams S.M."/>
            <person name="Lauderdale J.D."/>
            <person name="Wilde H.D."/>
            <person name="Gerrin W."/>
            <person name="Kust A."/>
            <person name="Washington J.W."/>
            <person name="Wagner C."/>
            <person name="Geier B."/>
            <person name="Liebeke M."/>
            <person name="Enke H."/>
            <person name="Niedermeyer T.H.J."/>
            <person name="Wilde S.B."/>
        </authorList>
    </citation>
    <scope>NUCLEOTIDE SEQUENCE [LARGE SCALE GENOMIC DNA]</scope>
    <source>
        <strain evidence="2">Thurmond2011</strain>
    </source>
</reference>
<organism evidence="1 2">
    <name type="scientific">Aetokthonos hydrillicola Thurmond2011</name>
    <dbReference type="NCBI Taxonomy" id="2712845"/>
    <lineage>
        <taxon>Bacteria</taxon>
        <taxon>Bacillati</taxon>
        <taxon>Cyanobacteriota</taxon>
        <taxon>Cyanophyceae</taxon>
        <taxon>Nostocales</taxon>
        <taxon>Hapalosiphonaceae</taxon>
        <taxon>Aetokthonos</taxon>
    </lineage>
</organism>
<sequence>MQLQLLSAESLRRYQIPLTVKEGIWYLEELSEQISLLALYQELFPIQWASSTTPIIQHSYSGVYSDREIEFLELVNEHLFSLDWIEDFRDCSERHLEIPVYPQNIDWWDMDLADLSLTKQFLVSLLGYGHPQEEWDLHFAFIPEKLIPADKIDWDKLDKLCQKAALPLRFLYDILCLVDHSTGCIWLDINHEIYESLPWNKESLLYLKEQWTISQQYWQRMNEFSEWLESSIAHRKQVIKLWNKAQQQIFYHH</sequence>
<name>A0AAP5ICP9_9CYAN</name>
<dbReference type="Proteomes" id="UP000667802">
    <property type="component" value="Unassembled WGS sequence"/>
</dbReference>
<dbReference type="AlphaFoldDB" id="A0AAP5ICP9"/>
<keyword evidence="2" id="KW-1185">Reference proteome</keyword>
<evidence type="ECO:0000313" key="1">
    <source>
        <dbReference type="EMBL" id="MDR9897834.1"/>
    </source>
</evidence>
<gene>
    <name evidence="1" type="ORF">G7B40_025195</name>
</gene>
<proteinExistence type="predicted"/>
<evidence type="ECO:0000313" key="2">
    <source>
        <dbReference type="Proteomes" id="UP000667802"/>
    </source>
</evidence>
<comment type="caution">
    <text evidence="1">The sequence shown here is derived from an EMBL/GenBank/DDBJ whole genome shotgun (WGS) entry which is preliminary data.</text>
</comment>
<protein>
    <submittedName>
        <fullName evidence="1">Uncharacterized protein</fullName>
    </submittedName>
</protein>
<accession>A0AAP5ICP9</accession>
<dbReference type="EMBL" id="JAALHA020000014">
    <property type="protein sequence ID" value="MDR9897834.1"/>
    <property type="molecule type" value="Genomic_DNA"/>
</dbReference>
<dbReference type="RefSeq" id="WP_208339100.1">
    <property type="nucleotide sequence ID" value="NZ_CAWQFN010000488.1"/>
</dbReference>